<dbReference type="InterPro" id="IPR006555">
    <property type="entry name" value="ATP-dep_Helicase_C"/>
</dbReference>
<dbReference type="InterPro" id="IPR006554">
    <property type="entry name" value="Helicase-like_DEXD_c2"/>
</dbReference>
<evidence type="ECO:0000256" key="8">
    <source>
        <dbReference type="ARBA" id="ARBA00023235"/>
    </source>
</evidence>
<keyword evidence="2" id="KW-0547">Nucleotide-binding</keyword>
<proteinExistence type="predicted"/>
<reference evidence="10 11" key="1">
    <citation type="journal article" date="2024" name="BMC Genomics">
        <title>Genome assembly of redclaw crayfish (Cherax quadricarinatus) provides insights into its immune adaptation and hypoxia tolerance.</title>
        <authorList>
            <person name="Liu Z."/>
            <person name="Zheng J."/>
            <person name="Li H."/>
            <person name="Fang K."/>
            <person name="Wang S."/>
            <person name="He J."/>
            <person name="Zhou D."/>
            <person name="Weng S."/>
            <person name="Chi M."/>
            <person name="Gu Z."/>
            <person name="He J."/>
            <person name="Li F."/>
            <person name="Wang M."/>
        </authorList>
    </citation>
    <scope>NUCLEOTIDE SEQUENCE [LARGE SCALE GENOMIC DNA]</scope>
    <source>
        <strain evidence="10">ZL_2023a</strain>
    </source>
</reference>
<dbReference type="Pfam" id="PF06733">
    <property type="entry name" value="DEAD_2"/>
    <property type="match status" value="1"/>
</dbReference>
<evidence type="ECO:0000313" key="11">
    <source>
        <dbReference type="Proteomes" id="UP001445076"/>
    </source>
</evidence>
<comment type="caution">
    <text evidence="10">The sequence shown here is derived from an EMBL/GenBank/DDBJ whole genome shotgun (WGS) entry which is preliminary data.</text>
</comment>
<dbReference type="InterPro" id="IPR014013">
    <property type="entry name" value="Helic_SF1/SF2_ATP-bd_DinG/Rad3"/>
</dbReference>
<dbReference type="SMART" id="SM00488">
    <property type="entry name" value="DEXDc2"/>
    <property type="match status" value="1"/>
</dbReference>
<feature type="non-terminal residue" evidence="10">
    <location>
        <position position="547"/>
    </location>
</feature>
<sequence>SVVLGSRKYTCIHPIVSKSSNQNEGCRDLLDPHTDRRRSRLEEVEDELEIRVGSGCRFHHGVNQIKNHTSLAAFGMDTAWDIEDLVTLGKKIKACPYYVARSLMATAEIIFCPYNYLIDPLIRESMDISLCGQVVVLDEAHNIEDSAREAASCTLTQDEILTAKNELDKMVELELNVQECTNLSCMLNALSEWVNKNSDKLTDYVDFDRAGKIFKGTEMIANLELLGIGYDKYMELKGYLSKLTADPDPEDENPRINSSTSTLLKNLFLMYHFLFMDNMKYRDDYRIAIVRAQTRKKGAMTAGGWYSSKKSTVGWAYSINFWCLNPAVAFLSVGFETRSIILTSGTLSPMNSFQSELGVPFKIQLEANHVIDRNQVWVGTIGRGPTNKMLQATFRNTENYEFQDELGRLVLDVCKAVPQGILCFLPSYAMLNKLLDRWQNTGMWDELNQIKVAITEPRNSEKFEEAMALFYDTIKNSGTQESGEINGAFFMAVCRGKVSEGLDFTDDNARAVIAVGIPFPSIKDIQVDAKRQYNNEHCRTRGLLSGG</sequence>
<evidence type="ECO:0000256" key="5">
    <source>
        <dbReference type="ARBA" id="ARBA00022840"/>
    </source>
</evidence>
<organism evidence="10 11">
    <name type="scientific">Cherax quadricarinatus</name>
    <name type="common">Australian red claw crayfish</name>
    <dbReference type="NCBI Taxonomy" id="27406"/>
    <lineage>
        <taxon>Eukaryota</taxon>
        <taxon>Metazoa</taxon>
        <taxon>Ecdysozoa</taxon>
        <taxon>Arthropoda</taxon>
        <taxon>Crustacea</taxon>
        <taxon>Multicrustacea</taxon>
        <taxon>Malacostraca</taxon>
        <taxon>Eumalacostraca</taxon>
        <taxon>Eucarida</taxon>
        <taxon>Decapoda</taxon>
        <taxon>Pleocyemata</taxon>
        <taxon>Astacidea</taxon>
        <taxon>Parastacoidea</taxon>
        <taxon>Parastacidae</taxon>
        <taxon>Cherax</taxon>
    </lineage>
</organism>
<dbReference type="InterPro" id="IPR010614">
    <property type="entry name" value="RAD3-like_helicase_DEAD"/>
</dbReference>
<keyword evidence="1" id="KW-0479">Metal-binding</keyword>
<dbReference type="PANTHER" id="PTHR11472:SF47">
    <property type="entry name" value="FANCONI ANEMIA GROUP J PROTEIN"/>
    <property type="match status" value="1"/>
</dbReference>
<dbReference type="GO" id="GO:0016818">
    <property type="term" value="F:hydrolase activity, acting on acid anhydrides, in phosphorus-containing anhydrides"/>
    <property type="evidence" value="ECO:0007669"/>
    <property type="project" value="InterPro"/>
</dbReference>
<gene>
    <name evidence="10" type="ORF">OTU49_004041</name>
</gene>
<dbReference type="GO" id="GO:0003678">
    <property type="term" value="F:DNA helicase activity"/>
    <property type="evidence" value="ECO:0007669"/>
    <property type="project" value="InterPro"/>
</dbReference>
<evidence type="ECO:0000313" key="10">
    <source>
        <dbReference type="EMBL" id="KAK8738093.1"/>
    </source>
</evidence>
<evidence type="ECO:0000256" key="3">
    <source>
        <dbReference type="ARBA" id="ARBA00022801"/>
    </source>
</evidence>
<feature type="non-terminal residue" evidence="10">
    <location>
        <position position="1"/>
    </location>
</feature>
<keyword evidence="8" id="KW-0413">Isomerase</keyword>
<evidence type="ECO:0000256" key="7">
    <source>
        <dbReference type="ARBA" id="ARBA00023014"/>
    </source>
</evidence>
<dbReference type="GO" id="GO:0005524">
    <property type="term" value="F:ATP binding"/>
    <property type="evidence" value="ECO:0007669"/>
    <property type="project" value="UniProtKB-KW"/>
</dbReference>
<keyword evidence="4" id="KW-0347">Helicase</keyword>
<accession>A0AAW0XDL7</accession>
<feature type="domain" description="Helicase ATP-binding" evidence="9">
    <location>
        <begin position="1"/>
        <end position="190"/>
    </location>
</feature>
<dbReference type="EMBL" id="JARKIK010000040">
    <property type="protein sequence ID" value="KAK8738093.1"/>
    <property type="molecule type" value="Genomic_DNA"/>
</dbReference>
<dbReference type="GO" id="GO:0003677">
    <property type="term" value="F:DNA binding"/>
    <property type="evidence" value="ECO:0007669"/>
    <property type="project" value="InterPro"/>
</dbReference>
<dbReference type="AlphaFoldDB" id="A0AAW0XDL7"/>
<evidence type="ECO:0000256" key="4">
    <source>
        <dbReference type="ARBA" id="ARBA00022806"/>
    </source>
</evidence>
<dbReference type="Pfam" id="PF13307">
    <property type="entry name" value="Helicase_C_2"/>
    <property type="match status" value="1"/>
</dbReference>
<keyword evidence="6" id="KW-0408">Iron</keyword>
<dbReference type="InterPro" id="IPR027417">
    <property type="entry name" value="P-loop_NTPase"/>
</dbReference>
<keyword evidence="7" id="KW-0411">Iron-sulfur</keyword>
<dbReference type="GO" id="GO:0006289">
    <property type="term" value="P:nucleotide-excision repair"/>
    <property type="evidence" value="ECO:0007669"/>
    <property type="project" value="TreeGrafter"/>
</dbReference>
<dbReference type="GO" id="GO:1990918">
    <property type="term" value="P:double-strand break repair involved in meiotic recombination"/>
    <property type="evidence" value="ECO:0007669"/>
    <property type="project" value="TreeGrafter"/>
</dbReference>
<dbReference type="Gene3D" id="3.40.50.300">
    <property type="entry name" value="P-loop containing nucleotide triphosphate hydrolases"/>
    <property type="match status" value="2"/>
</dbReference>
<dbReference type="GO" id="GO:0005634">
    <property type="term" value="C:nucleus"/>
    <property type="evidence" value="ECO:0007669"/>
    <property type="project" value="TreeGrafter"/>
</dbReference>
<keyword evidence="11" id="KW-1185">Reference proteome</keyword>
<dbReference type="InterPro" id="IPR045028">
    <property type="entry name" value="DinG/Rad3-like"/>
</dbReference>
<evidence type="ECO:0000256" key="1">
    <source>
        <dbReference type="ARBA" id="ARBA00022723"/>
    </source>
</evidence>
<keyword evidence="5" id="KW-0067">ATP-binding</keyword>
<protein>
    <recommendedName>
        <fullName evidence="9">Helicase ATP-binding domain-containing protein</fullName>
    </recommendedName>
</protein>
<dbReference type="PANTHER" id="PTHR11472">
    <property type="entry name" value="DNA REPAIR DEAD HELICASE RAD3/XP-D SUBFAMILY MEMBER"/>
    <property type="match status" value="1"/>
</dbReference>
<dbReference type="SUPFAM" id="SSF52540">
    <property type="entry name" value="P-loop containing nucleoside triphosphate hydrolases"/>
    <property type="match status" value="1"/>
</dbReference>
<dbReference type="SMART" id="SM00491">
    <property type="entry name" value="HELICc2"/>
    <property type="match status" value="1"/>
</dbReference>
<dbReference type="PROSITE" id="PS51193">
    <property type="entry name" value="HELICASE_ATP_BIND_2"/>
    <property type="match status" value="1"/>
</dbReference>
<dbReference type="GO" id="GO:0046872">
    <property type="term" value="F:metal ion binding"/>
    <property type="evidence" value="ECO:0007669"/>
    <property type="project" value="UniProtKB-KW"/>
</dbReference>
<dbReference type="Proteomes" id="UP001445076">
    <property type="component" value="Unassembled WGS sequence"/>
</dbReference>
<dbReference type="GO" id="GO:0051536">
    <property type="term" value="F:iron-sulfur cluster binding"/>
    <property type="evidence" value="ECO:0007669"/>
    <property type="project" value="UniProtKB-KW"/>
</dbReference>
<evidence type="ECO:0000259" key="9">
    <source>
        <dbReference type="PROSITE" id="PS51193"/>
    </source>
</evidence>
<evidence type="ECO:0000256" key="2">
    <source>
        <dbReference type="ARBA" id="ARBA00022741"/>
    </source>
</evidence>
<keyword evidence="3" id="KW-0378">Hydrolase</keyword>
<evidence type="ECO:0000256" key="6">
    <source>
        <dbReference type="ARBA" id="ARBA00023004"/>
    </source>
</evidence>
<name>A0AAW0XDL7_CHEQU</name>